<dbReference type="STRING" id="1802479.A2Y68_03585"/>
<evidence type="ECO:0000256" key="4">
    <source>
        <dbReference type="ARBA" id="ARBA00022989"/>
    </source>
</evidence>
<dbReference type="GO" id="GO:0005886">
    <property type="term" value="C:plasma membrane"/>
    <property type="evidence" value="ECO:0007669"/>
    <property type="project" value="UniProtKB-SubCell"/>
</dbReference>
<evidence type="ECO:0000259" key="7">
    <source>
        <dbReference type="Pfam" id="PF09335"/>
    </source>
</evidence>
<dbReference type="Pfam" id="PF09335">
    <property type="entry name" value="VTT_dom"/>
    <property type="match status" value="1"/>
</dbReference>
<keyword evidence="2" id="KW-1003">Cell membrane</keyword>
<accession>A0A1F7X5M7</accession>
<reference evidence="8 9" key="1">
    <citation type="journal article" date="2016" name="Nat. Commun.">
        <title>Thousands of microbial genomes shed light on interconnected biogeochemical processes in an aquifer system.</title>
        <authorList>
            <person name="Anantharaman K."/>
            <person name="Brown C.T."/>
            <person name="Hug L.A."/>
            <person name="Sharon I."/>
            <person name="Castelle C.J."/>
            <person name="Probst A.J."/>
            <person name="Thomas B.C."/>
            <person name="Singh A."/>
            <person name="Wilkins M.J."/>
            <person name="Karaoz U."/>
            <person name="Brodie E.L."/>
            <person name="Williams K.H."/>
            <person name="Hubbard S.S."/>
            <person name="Banfield J.F."/>
        </authorList>
    </citation>
    <scope>NUCLEOTIDE SEQUENCE [LARGE SCALE GENOMIC DNA]</scope>
</reference>
<dbReference type="AlphaFoldDB" id="A0A1F7X5M7"/>
<proteinExistence type="predicted"/>
<gene>
    <name evidence="8" type="ORF">A2Y68_03585</name>
</gene>
<feature type="transmembrane region" description="Helical" evidence="6">
    <location>
        <begin position="144"/>
        <end position="167"/>
    </location>
</feature>
<dbReference type="EMBL" id="MGFR01000003">
    <property type="protein sequence ID" value="OGM09678.1"/>
    <property type="molecule type" value="Genomic_DNA"/>
</dbReference>
<feature type="transmembrane region" description="Helical" evidence="6">
    <location>
        <begin position="57"/>
        <end position="78"/>
    </location>
</feature>
<evidence type="ECO:0000256" key="3">
    <source>
        <dbReference type="ARBA" id="ARBA00022692"/>
    </source>
</evidence>
<feature type="transmembrane region" description="Helical" evidence="6">
    <location>
        <begin position="12"/>
        <end position="37"/>
    </location>
</feature>
<evidence type="ECO:0000313" key="8">
    <source>
        <dbReference type="EMBL" id="OGM09678.1"/>
    </source>
</evidence>
<organism evidence="8 9">
    <name type="scientific">Candidatus Woesebacteria bacterium RBG_13_46_13</name>
    <dbReference type="NCBI Taxonomy" id="1802479"/>
    <lineage>
        <taxon>Bacteria</taxon>
        <taxon>Candidatus Woeseibacteriota</taxon>
    </lineage>
</organism>
<dbReference type="Proteomes" id="UP000176778">
    <property type="component" value="Unassembled WGS sequence"/>
</dbReference>
<feature type="domain" description="VTT" evidence="7">
    <location>
        <begin position="37"/>
        <end position="166"/>
    </location>
</feature>
<comment type="subcellular location">
    <subcellularLocation>
        <location evidence="1">Cell membrane</location>
        <topology evidence="1">Multi-pass membrane protein</topology>
    </subcellularLocation>
</comment>
<dbReference type="PANTHER" id="PTHR42709:SF6">
    <property type="entry name" value="UNDECAPRENYL PHOSPHATE TRANSPORTER A"/>
    <property type="match status" value="1"/>
</dbReference>
<dbReference type="InterPro" id="IPR051311">
    <property type="entry name" value="DedA_domain"/>
</dbReference>
<keyword evidence="3 6" id="KW-0812">Transmembrane</keyword>
<protein>
    <recommendedName>
        <fullName evidence="7">VTT domain-containing protein</fullName>
    </recommendedName>
</protein>
<name>A0A1F7X5M7_9BACT</name>
<keyword evidence="4 6" id="KW-1133">Transmembrane helix</keyword>
<comment type="caution">
    <text evidence="8">The sequence shown here is derived from an EMBL/GenBank/DDBJ whole genome shotgun (WGS) entry which is preliminary data.</text>
</comment>
<evidence type="ECO:0000256" key="5">
    <source>
        <dbReference type="ARBA" id="ARBA00023136"/>
    </source>
</evidence>
<dbReference type="PANTHER" id="PTHR42709">
    <property type="entry name" value="ALKALINE PHOSPHATASE LIKE PROTEIN"/>
    <property type="match status" value="1"/>
</dbReference>
<evidence type="ECO:0000313" key="9">
    <source>
        <dbReference type="Proteomes" id="UP000176778"/>
    </source>
</evidence>
<feature type="transmembrane region" description="Helical" evidence="6">
    <location>
        <begin position="179"/>
        <end position="200"/>
    </location>
</feature>
<sequence>MQEITQFFVANLTSLISSYGLLAVFVLMTAESALIPIPSEITMPFAGFLAGMGVMNFWVAILIGAIGNLTGSLLAYWLGYVKGEEWVRLAIRKWGKWLLIREHEYDKAKDWYQKYGQGITFASRLLPIVRTFISLPAGIAKMNLPLFSLLTFIGSLLWSGFLAYIGLKLGENWLAIEPYFRKFQFVIVGLGIAAVGFYIYTHLKRRREA</sequence>
<evidence type="ECO:0000256" key="2">
    <source>
        <dbReference type="ARBA" id="ARBA00022475"/>
    </source>
</evidence>
<evidence type="ECO:0000256" key="6">
    <source>
        <dbReference type="SAM" id="Phobius"/>
    </source>
</evidence>
<keyword evidence="5 6" id="KW-0472">Membrane</keyword>
<evidence type="ECO:0000256" key="1">
    <source>
        <dbReference type="ARBA" id="ARBA00004651"/>
    </source>
</evidence>
<dbReference type="InterPro" id="IPR032816">
    <property type="entry name" value="VTT_dom"/>
</dbReference>